<evidence type="ECO:0000313" key="2">
    <source>
        <dbReference type="Proteomes" id="UP000823405"/>
    </source>
</evidence>
<evidence type="ECO:0000313" key="1">
    <source>
        <dbReference type="EMBL" id="KAG0301247.1"/>
    </source>
</evidence>
<dbReference type="AlphaFoldDB" id="A0A9P6UHX2"/>
<keyword evidence="2" id="KW-1185">Reference proteome</keyword>
<sequence>MNIDEQEVNCDNLDPDITMSSPSSFSSTINTTNDNVNRRYDFKLCVCAMQDPSTFADLEFVIRDQKMTIIFFESIEKSLQASLCLNHIAPAGGRHKNNIISFNHLYLYPDLDENAEQIMVICVCHHPPLDIRQLMYIDRAVQYGCPEDIFTLACRIDQPDCQNGVFLVEPELDPEVVDRDVLEFATAQNVCRKTCLKTLLGRATAA</sequence>
<dbReference type="OrthoDB" id="10517565at2759"/>
<protein>
    <submittedName>
        <fullName evidence="1">Uncharacterized protein</fullName>
    </submittedName>
</protein>
<dbReference type="Proteomes" id="UP000823405">
    <property type="component" value="Unassembled WGS sequence"/>
</dbReference>
<comment type="caution">
    <text evidence="1">The sequence shown here is derived from an EMBL/GenBank/DDBJ whole genome shotgun (WGS) entry which is preliminary data.</text>
</comment>
<accession>A0A9P6UHX2</accession>
<reference evidence="1" key="1">
    <citation type="journal article" date="2020" name="Fungal Divers.">
        <title>Resolving the Mortierellaceae phylogeny through synthesis of multi-gene phylogenetics and phylogenomics.</title>
        <authorList>
            <person name="Vandepol N."/>
            <person name="Liber J."/>
            <person name="Desiro A."/>
            <person name="Na H."/>
            <person name="Kennedy M."/>
            <person name="Barry K."/>
            <person name="Grigoriev I.V."/>
            <person name="Miller A.N."/>
            <person name="O'Donnell K."/>
            <person name="Stajich J.E."/>
            <person name="Bonito G."/>
        </authorList>
    </citation>
    <scope>NUCLEOTIDE SEQUENCE</scope>
    <source>
        <strain evidence="1">NVP60</strain>
    </source>
</reference>
<proteinExistence type="predicted"/>
<dbReference type="EMBL" id="JAAAIN010001653">
    <property type="protein sequence ID" value="KAG0301247.1"/>
    <property type="molecule type" value="Genomic_DNA"/>
</dbReference>
<feature type="non-terminal residue" evidence="1">
    <location>
        <position position="206"/>
    </location>
</feature>
<gene>
    <name evidence="1" type="ORF">BGZ97_002864</name>
</gene>
<organism evidence="1 2">
    <name type="scientific">Linnemannia gamsii</name>
    <dbReference type="NCBI Taxonomy" id="64522"/>
    <lineage>
        <taxon>Eukaryota</taxon>
        <taxon>Fungi</taxon>
        <taxon>Fungi incertae sedis</taxon>
        <taxon>Mucoromycota</taxon>
        <taxon>Mortierellomycotina</taxon>
        <taxon>Mortierellomycetes</taxon>
        <taxon>Mortierellales</taxon>
        <taxon>Mortierellaceae</taxon>
        <taxon>Linnemannia</taxon>
    </lineage>
</organism>
<name>A0A9P6UHX2_9FUNG</name>